<dbReference type="GO" id="GO:0016491">
    <property type="term" value="F:oxidoreductase activity"/>
    <property type="evidence" value="ECO:0007669"/>
    <property type="project" value="InterPro"/>
</dbReference>
<proteinExistence type="predicted"/>
<dbReference type="Gene3D" id="1.10.620.20">
    <property type="entry name" value="Ribonucleotide Reductase, subunit A"/>
    <property type="match status" value="1"/>
</dbReference>
<comment type="caution">
    <text evidence="1">The sequence shown here is derived from an EMBL/GenBank/DDBJ whole genome shotgun (WGS) entry which is preliminary data.</text>
</comment>
<dbReference type="CDD" id="cd00657">
    <property type="entry name" value="Ferritin_like"/>
    <property type="match status" value="1"/>
</dbReference>
<protein>
    <recommendedName>
        <fullName evidence="3">Ferritin-like domain-containing protein</fullName>
    </recommendedName>
</protein>
<dbReference type="PATRIC" id="fig|1502723.3.peg.5970"/>
<evidence type="ECO:0000313" key="1">
    <source>
        <dbReference type="EMBL" id="KJE20169.1"/>
    </source>
</evidence>
<dbReference type="InterPro" id="IPR012348">
    <property type="entry name" value="RNR-like"/>
</dbReference>
<gene>
    <name evidence="1" type="ORF">FF36_05547</name>
</gene>
<dbReference type="Proteomes" id="UP000032545">
    <property type="component" value="Unassembled WGS sequence"/>
</dbReference>
<dbReference type="EMBL" id="JYFN01000069">
    <property type="protein sequence ID" value="KJE20169.1"/>
    <property type="molecule type" value="Genomic_DNA"/>
</dbReference>
<organism evidence="1 2">
    <name type="scientific">Frankia torreyi</name>
    <dbReference type="NCBI Taxonomy" id="1856"/>
    <lineage>
        <taxon>Bacteria</taxon>
        <taxon>Bacillati</taxon>
        <taxon>Actinomycetota</taxon>
        <taxon>Actinomycetes</taxon>
        <taxon>Frankiales</taxon>
        <taxon>Frankiaceae</taxon>
        <taxon>Frankia</taxon>
    </lineage>
</organism>
<keyword evidence="2" id="KW-1185">Reference proteome</keyword>
<sequence length="317" mass="35882">MTVEADHGTVLVTRRPAGPDAPPAIITDLFGALTRHGLSLVDVTWEQQRLHESRRWSVLDMLAAVDLDRLTPLDRTLVWNAGRAELTTKPGADRLERQADAECRRWQDSNPTVSAIMQACGTWSRYWNEEEAHHETAFNRLAQLTGMAPIPDETFIEFRQVFPDDDMLRTLMLLAISEITAAVNYGQCQQVIDDPGLRRLFKQVAADEIQHRNYFVSFAKALVDSGEYQAKDAFAVAHLFLREDGEILGSSRDQVEDRGTHVNWGDRLERKAGEDDFRPEAVEKKQQLVFGALKKITGIEVHSREELEDTWMDLVGG</sequence>
<evidence type="ECO:0000313" key="2">
    <source>
        <dbReference type="Proteomes" id="UP000032545"/>
    </source>
</evidence>
<dbReference type="RefSeq" id="WP_044888014.1">
    <property type="nucleotide sequence ID" value="NZ_JYFN01000069.1"/>
</dbReference>
<dbReference type="InterPro" id="IPR009078">
    <property type="entry name" value="Ferritin-like_SF"/>
</dbReference>
<dbReference type="SUPFAM" id="SSF47240">
    <property type="entry name" value="Ferritin-like"/>
    <property type="match status" value="1"/>
</dbReference>
<reference evidence="1 2" key="2">
    <citation type="journal article" date="2016" name="Genome Announc.">
        <title>Permanent Draft Genome Sequences for Two Variants of Frankia sp. Strain CpI1, the First Frankia Strain Isolated from Root Nodules of Comptonia peregrina.</title>
        <authorList>
            <person name="Oshone R."/>
            <person name="Hurst S.G.IV."/>
            <person name="Abebe-Akele F."/>
            <person name="Simpson S."/>
            <person name="Morris K."/>
            <person name="Thomas W.K."/>
            <person name="Tisa L.S."/>
        </authorList>
    </citation>
    <scope>NUCLEOTIDE SEQUENCE [LARGE SCALE GENOMIC DNA]</scope>
    <source>
        <strain evidence="2">CpI1-S</strain>
    </source>
</reference>
<accession>A0A0D8B8A8</accession>
<name>A0A0D8B8A8_9ACTN</name>
<dbReference type="AlphaFoldDB" id="A0A0D8B8A8"/>
<reference evidence="2" key="1">
    <citation type="submission" date="2015-02" db="EMBL/GenBank/DDBJ databases">
        <title>Draft Genome of Frankia sp. CpI1-S.</title>
        <authorList>
            <person name="Oshone R.T."/>
            <person name="Ngom M."/>
            <person name="Ghodhbane-Gtari F."/>
            <person name="Gtari M."/>
            <person name="Morris K."/>
            <person name="Thomas K."/>
            <person name="Sen A."/>
            <person name="Tisa L.S."/>
        </authorList>
    </citation>
    <scope>NUCLEOTIDE SEQUENCE [LARGE SCALE GENOMIC DNA]</scope>
    <source>
        <strain evidence="2">CpI1-S</strain>
    </source>
</reference>
<evidence type="ECO:0008006" key="3">
    <source>
        <dbReference type="Google" id="ProtNLM"/>
    </source>
</evidence>